<sequence length="367" mass="41074">MPAGFPTTVASPQVWRPDEIAALQDEWILQLSPLDIDAIKLALANVKQAGISPKQLTPDNFCLPHSLRERLTDVGDSLHMGLGFGLLRGLNPKEFSMEENIIIYAGITSYIADQRAYISPNGTDVLAHIRDLGDLFNPTLIKSPAYTNSEMTFHTDLGDIVTLYTLEKGKGGGSFRLASSGQIYNTLVKSRPDILRTLSQDFLFDSMDSAIGAYRMPLLHHHGERIFLQSFRRPFTGFGDFKRSKDLPAVDAAQMEALNVLHFTAKEHSIKIDFQNGDIMAINNLALLHARDKFVETESSTGNPRHLLKLFQRDSKRAWELPLAMRPQWAELFGHRGEGERQENFPVEYPTQLDRGQVPASGWSQNG</sequence>
<evidence type="ECO:0000259" key="3">
    <source>
        <dbReference type="Pfam" id="PF02668"/>
    </source>
</evidence>
<reference evidence="4 5" key="1">
    <citation type="journal article" date="2018" name="Sci. Rep.">
        <title>Comparative genomics provides insights into the lifestyle and reveals functional heterogeneity of dark septate endophytic fungi.</title>
        <authorList>
            <person name="Knapp D.G."/>
            <person name="Nemeth J.B."/>
            <person name="Barry K."/>
            <person name="Hainaut M."/>
            <person name="Henrissat B."/>
            <person name="Johnson J."/>
            <person name="Kuo A."/>
            <person name="Lim J.H.P."/>
            <person name="Lipzen A."/>
            <person name="Nolan M."/>
            <person name="Ohm R.A."/>
            <person name="Tamas L."/>
            <person name="Grigoriev I.V."/>
            <person name="Spatafora J.W."/>
            <person name="Nagy L.G."/>
            <person name="Kovacs G.M."/>
        </authorList>
    </citation>
    <scope>NUCLEOTIDE SEQUENCE [LARGE SCALE GENOMIC DNA]</scope>
    <source>
        <strain evidence="4 5">DSE2036</strain>
    </source>
</reference>
<organism evidence="4 5">
    <name type="scientific">Periconia macrospinosa</name>
    <dbReference type="NCBI Taxonomy" id="97972"/>
    <lineage>
        <taxon>Eukaryota</taxon>
        <taxon>Fungi</taxon>
        <taxon>Dikarya</taxon>
        <taxon>Ascomycota</taxon>
        <taxon>Pezizomycotina</taxon>
        <taxon>Dothideomycetes</taxon>
        <taxon>Pleosporomycetidae</taxon>
        <taxon>Pleosporales</taxon>
        <taxon>Massarineae</taxon>
        <taxon>Periconiaceae</taxon>
        <taxon>Periconia</taxon>
    </lineage>
</organism>
<dbReference type="STRING" id="97972.A0A2V1DKZ3"/>
<keyword evidence="1" id="KW-0560">Oxidoreductase</keyword>
<dbReference type="SUPFAM" id="SSF51197">
    <property type="entry name" value="Clavaminate synthase-like"/>
    <property type="match status" value="1"/>
</dbReference>
<feature type="region of interest" description="Disordered" evidence="2">
    <location>
        <begin position="344"/>
        <end position="367"/>
    </location>
</feature>
<dbReference type="Gene3D" id="3.60.130.10">
    <property type="entry name" value="Clavaminate synthase-like"/>
    <property type="match status" value="1"/>
</dbReference>
<dbReference type="InterPro" id="IPR003819">
    <property type="entry name" value="TauD/TfdA-like"/>
</dbReference>
<evidence type="ECO:0000256" key="1">
    <source>
        <dbReference type="ARBA" id="ARBA00023002"/>
    </source>
</evidence>
<dbReference type="InterPro" id="IPR050411">
    <property type="entry name" value="AlphaKG_dependent_hydroxylases"/>
</dbReference>
<evidence type="ECO:0000313" key="4">
    <source>
        <dbReference type="EMBL" id="PVH98877.1"/>
    </source>
</evidence>
<dbReference type="OrthoDB" id="272271at2759"/>
<dbReference type="Proteomes" id="UP000244855">
    <property type="component" value="Unassembled WGS sequence"/>
</dbReference>
<dbReference type="PANTHER" id="PTHR10696:SF54">
    <property type="entry name" value="FAMILY OXIDOREDUCTASE, PUTATIVE (AFU_ORTHOLOGUE AFUA_4G13850)-RELATED"/>
    <property type="match status" value="1"/>
</dbReference>
<accession>A0A2V1DKZ3</accession>
<dbReference type="InterPro" id="IPR042098">
    <property type="entry name" value="TauD-like_sf"/>
</dbReference>
<dbReference type="EMBL" id="KZ805404">
    <property type="protein sequence ID" value="PVH98877.1"/>
    <property type="molecule type" value="Genomic_DNA"/>
</dbReference>
<name>A0A2V1DKZ3_9PLEO</name>
<dbReference type="GO" id="GO:0051213">
    <property type="term" value="F:dioxygenase activity"/>
    <property type="evidence" value="ECO:0007669"/>
    <property type="project" value="UniProtKB-KW"/>
</dbReference>
<dbReference type="Pfam" id="PF02668">
    <property type="entry name" value="TauD"/>
    <property type="match status" value="1"/>
</dbReference>
<evidence type="ECO:0000256" key="2">
    <source>
        <dbReference type="SAM" id="MobiDB-lite"/>
    </source>
</evidence>
<keyword evidence="4" id="KW-0223">Dioxygenase</keyword>
<evidence type="ECO:0000313" key="5">
    <source>
        <dbReference type="Proteomes" id="UP000244855"/>
    </source>
</evidence>
<gene>
    <name evidence="4" type="ORF">DM02DRAFT_530321</name>
</gene>
<proteinExistence type="predicted"/>
<keyword evidence="5" id="KW-1185">Reference proteome</keyword>
<dbReference type="AlphaFoldDB" id="A0A2V1DKZ3"/>
<feature type="domain" description="TauD/TfdA-like" evidence="3">
    <location>
        <begin position="56"/>
        <end position="309"/>
    </location>
</feature>
<dbReference type="PANTHER" id="PTHR10696">
    <property type="entry name" value="GAMMA-BUTYROBETAINE HYDROXYLASE-RELATED"/>
    <property type="match status" value="1"/>
</dbReference>
<protein>
    <submittedName>
        <fullName evidence="4">Taurine catabolism dioxygenase TauD</fullName>
    </submittedName>
</protein>